<dbReference type="InterPro" id="IPR014716">
    <property type="entry name" value="Fibrinogen_a/b/g_C_1"/>
</dbReference>
<dbReference type="STRING" id="283909.R7TV71"/>
<dbReference type="SUPFAM" id="SSF56496">
    <property type="entry name" value="Fibrinogen C-terminal domain-like"/>
    <property type="match status" value="1"/>
</dbReference>
<protein>
    <recommendedName>
        <fullName evidence="2">Fibrinogen C-terminal domain-containing protein</fullName>
    </recommendedName>
</protein>
<dbReference type="InterPro" id="IPR020837">
    <property type="entry name" value="Fibrinogen_CS"/>
</dbReference>
<dbReference type="GO" id="GO:0005615">
    <property type="term" value="C:extracellular space"/>
    <property type="evidence" value="ECO:0007669"/>
    <property type="project" value="TreeGrafter"/>
</dbReference>
<dbReference type="SMART" id="SM00186">
    <property type="entry name" value="FBG"/>
    <property type="match status" value="1"/>
</dbReference>
<dbReference type="Gene3D" id="3.90.215.10">
    <property type="entry name" value="Gamma Fibrinogen, chain A, domain 1"/>
    <property type="match status" value="1"/>
</dbReference>
<dbReference type="PANTHER" id="PTHR19143">
    <property type="entry name" value="FIBRINOGEN/TENASCIN/ANGIOPOEITIN"/>
    <property type="match status" value="1"/>
</dbReference>
<dbReference type="InterPro" id="IPR036056">
    <property type="entry name" value="Fibrinogen-like_C"/>
</dbReference>
<evidence type="ECO:0000256" key="1">
    <source>
        <dbReference type="ARBA" id="ARBA00023157"/>
    </source>
</evidence>
<evidence type="ECO:0000313" key="5">
    <source>
        <dbReference type="Proteomes" id="UP000014760"/>
    </source>
</evidence>
<keyword evidence="5" id="KW-1185">Reference proteome</keyword>
<feature type="domain" description="Fibrinogen C-terminal" evidence="2">
    <location>
        <begin position="1"/>
        <end position="209"/>
    </location>
</feature>
<proteinExistence type="predicted"/>
<dbReference type="EMBL" id="AMQN01011856">
    <property type="status" value="NOT_ANNOTATED_CDS"/>
    <property type="molecule type" value="Genomic_DNA"/>
</dbReference>
<evidence type="ECO:0000313" key="3">
    <source>
        <dbReference type="EMBL" id="ELT95346.1"/>
    </source>
</evidence>
<reference evidence="5" key="1">
    <citation type="submission" date="2012-12" db="EMBL/GenBank/DDBJ databases">
        <authorList>
            <person name="Hellsten U."/>
            <person name="Grimwood J."/>
            <person name="Chapman J.A."/>
            <person name="Shapiro H."/>
            <person name="Aerts A."/>
            <person name="Otillar R.P."/>
            <person name="Terry A.Y."/>
            <person name="Boore J.L."/>
            <person name="Simakov O."/>
            <person name="Marletaz F."/>
            <person name="Cho S.-J."/>
            <person name="Edsinger-Gonzales E."/>
            <person name="Havlak P."/>
            <person name="Kuo D.-H."/>
            <person name="Larsson T."/>
            <person name="Lv J."/>
            <person name="Arendt D."/>
            <person name="Savage R."/>
            <person name="Osoegawa K."/>
            <person name="de Jong P."/>
            <person name="Lindberg D.R."/>
            <person name="Seaver E.C."/>
            <person name="Weisblat D.A."/>
            <person name="Putnam N.H."/>
            <person name="Grigoriev I.V."/>
            <person name="Rokhsar D.S."/>
        </authorList>
    </citation>
    <scope>NUCLEOTIDE SEQUENCE</scope>
    <source>
        <strain evidence="5">I ESC-2004</strain>
    </source>
</reference>
<feature type="non-terminal residue" evidence="3">
    <location>
        <position position="209"/>
    </location>
</feature>
<organism evidence="3">
    <name type="scientific">Capitella teleta</name>
    <name type="common">Polychaete worm</name>
    <dbReference type="NCBI Taxonomy" id="283909"/>
    <lineage>
        <taxon>Eukaryota</taxon>
        <taxon>Metazoa</taxon>
        <taxon>Spiralia</taxon>
        <taxon>Lophotrochozoa</taxon>
        <taxon>Annelida</taxon>
        <taxon>Polychaeta</taxon>
        <taxon>Sedentaria</taxon>
        <taxon>Scolecida</taxon>
        <taxon>Capitellidae</taxon>
        <taxon>Capitella</taxon>
    </lineage>
</organism>
<keyword evidence="1" id="KW-1015">Disulfide bond</keyword>
<name>R7TV71_CAPTE</name>
<dbReference type="EnsemblMetazoa" id="CapteT46935">
    <property type="protein sequence ID" value="CapteP46935"/>
    <property type="gene ID" value="CapteG46935"/>
</dbReference>
<dbReference type="NCBIfam" id="NF040941">
    <property type="entry name" value="GGGWT_bact"/>
    <property type="match status" value="1"/>
</dbReference>
<evidence type="ECO:0000313" key="4">
    <source>
        <dbReference type="EnsemblMetazoa" id="CapteP46935"/>
    </source>
</evidence>
<accession>R7TV71</accession>
<dbReference type="HOGENOM" id="CLU_038628_6_2_1"/>
<dbReference type="AlphaFoldDB" id="R7TV71"/>
<sequence>DCMKVQQSGYTQSRGYLFSLTSTHTISVFTAYCDMDTAGGGWLVFQRRKDGSVDFDRVWSKYAQGFGLLRTEFWLGKQFHALMRVTNPVWGMQPPNTDWKQHHSLAVQAYNTGVISLNYVISGVSLIGNSLTYSSGMMFSTRDSDNDNNTRRFCSQQFGGAWWFKNCHMSNLNGKYYLSPETTPYANGVSWFTFSGNRSSLQYSDMKLR</sequence>
<dbReference type="OMA" id="NVARHEL"/>
<dbReference type="Proteomes" id="UP000014760">
    <property type="component" value="Unassembled WGS sequence"/>
</dbReference>
<evidence type="ECO:0000259" key="2">
    <source>
        <dbReference type="PROSITE" id="PS51406"/>
    </source>
</evidence>
<dbReference type="EMBL" id="KB309148">
    <property type="protein sequence ID" value="ELT95346.1"/>
    <property type="molecule type" value="Genomic_DNA"/>
</dbReference>
<dbReference type="InterPro" id="IPR002181">
    <property type="entry name" value="Fibrinogen_a/b/g_C_dom"/>
</dbReference>
<dbReference type="Pfam" id="PF00147">
    <property type="entry name" value="Fibrinogen_C"/>
    <property type="match status" value="1"/>
</dbReference>
<reference evidence="3 5" key="2">
    <citation type="journal article" date="2013" name="Nature">
        <title>Insights into bilaterian evolution from three spiralian genomes.</title>
        <authorList>
            <person name="Simakov O."/>
            <person name="Marletaz F."/>
            <person name="Cho S.J."/>
            <person name="Edsinger-Gonzales E."/>
            <person name="Havlak P."/>
            <person name="Hellsten U."/>
            <person name="Kuo D.H."/>
            <person name="Larsson T."/>
            <person name="Lv J."/>
            <person name="Arendt D."/>
            <person name="Savage R."/>
            <person name="Osoegawa K."/>
            <person name="de Jong P."/>
            <person name="Grimwood J."/>
            <person name="Chapman J.A."/>
            <person name="Shapiro H."/>
            <person name="Aerts A."/>
            <person name="Otillar R.P."/>
            <person name="Terry A.Y."/>
            <person name="Boore J.L."/>
            <person name="Grigoriev I.V."/>
            <person name="Lindberg D.R."/>
            <person name="Seaver E.C."/>
            <person name="Weisblat D.A."/>
            <person name="Putnam N.H."/>
            <person name="Rokhsar D.S."/>
        </authorList>
    </citation>
    <scope>NUCLEOTIDE SEQUENCE</scope>
    <source>
        <strain evidence="3 5">I ESC-2004</strain>
    </source>
</reference>
<dbReference type="PROSITE" id="PS51406">
    <property type="entry name" value="FIBRINOGEN_C_2"/>
    <property type="match status" value="1"/>
</dbReference>
<dbReference type="InterPro" id="IPR050373">
    <property type="entry name" value="Fibrinogen_C-term_domain"/>
</dbReference>
<dbReference type="Gene3D" id="4.10.530.10">
    <property type="entry name" value="Gamma-fibrinogen Carboxyl Terminal Fragment, domain 2"/>
    <property type="match status" value="1"/>
</dbReference>
<gene>
    <name evidence="3" type="ORF">CAPTEDRAFT_46935</name>
</gene>
<dbReference type="OrthoDB" id="6159560at2759"/>
<feature type="non-terminal residue" evidence="3">
    <location>
        <position position="1"/>
    </location>
</feature>
<dbReference type="PROSITE" id="PS00514">
    <property type="entry name" value="FIBRINOGEN_C_1"/>
    <property type="match status" value="1"/>
</dbReference>
<reference evidence="4" key="3">
    <citation type="submission" date="2015-06" db="UniProtKB">
        <authorList>
            <consortium name="EnsemblMetazoa"/>
        </authorList>
    </citation>
    <scope>IDENTIFICATION</scope>
</reference>